<dbReference type="AlphaFoldDB" id="A0A0D6JER7"/>
<feature type="region of interest" description="Disordered" evidence="1">
    <location>
        <begin position="194"/>
        <end position="213"/>
    </location>
</feature>
<dbReference type="InterPro" id="IPR007844">
    <property type="entry name" value="AsmA"/>
</dbReference>
<feature type="region of interest" description="Disordered" evidence="1">
    <location>
        <begin position="423"/>
        <end position="445"/>
    </location>
</feature>
<evidence type="ECO:0000256" key="1">
    <source>
        <dbReference type="SAM" id="MobiDB-lite"/>
    </source>
</evidence>
<reference evidence="5" key="1">
    <citation type="submission" date="2015-02" db="EMBL/GenBank/DDBJ databases">
        <authorList>
            <person name="Chooi Y.-H."/>
        </authorList>
    </citation>
    <scope>NUCLEOTIDE SEQUENCE [LARGE SCALE GENOMIC DNA]</scope>
    <source>
        <strain evidence="5">strain Y</strain>
    </source>
</reference>
<dbReference type="Pfam" id="PF05170">
    <property type="entry name" value="AsmA"/>
    <property type="match status" value="2"/>
</dbReference>
<feature type="compositionally biased region" description="Basic residues" evidence="1">
    <location>
        <begin position="38"/>
        <end position="47"/>
    </location>
</feature>
<sequence length="770" mass="81170">MTNRNPPPSFQDYRPSYEQDGQTRRRPPAPGAGPSRRSPQRQRRAHQRSSGGFGTILVFVLVAVVAVIAAGLAFVVIAPPTDLIRSQLVAQVKQKTGRDLTIAGPASFKIFPALGVSLGDVSLGAPPQMGGEPLVTMDSLDVRVKLLPLLSGKIAVDTLVLTNPVFALRVDENGAKSWEFASQERLRPVRLAQASTRTTSDAPSLVPDSARGFLTGASPSEAAPISMSEIELGEVRIDNGTIHFADARTGARDQVEQINVALGLTSLADPLQLRGDFAWKGEKVATTATLASLDAILRDAPADLKATVEAATVLAGYDGSIAFSDALALDGATILEAKSLRELAAWLGTALPQSSGYGPLSLQGRLKVAGNSISLLNSKSTLDGSEIAGDIVVTKRPGRPHIKANLKLAELDLNKYIGSPQSPSAIKVRPASTQTTKGNSPQSIEDLLREPGPRVKGYTKRKGWSSEPIDLTLLSAADADLALSVDRLLFQGLKAGRSQLAVALQDGTMQADLQEAVLYEGTARGVITLNAANPTLGFNANIVADGVSGQPLLTDAADIDWLAGRGNLSLALASQGGSEREIVEGLSGTADFRFTDGALVGFNLAQAIRGLTQGRVSDFNRVPTQKTDFSNLSATFKIKAGVAESDDLNMASPLLRLTGAGKIMLPSREVDFTLRPKLVANLTGQGGQTGLAGIEVPVRVHGPFDNLNYTPDLGDVLKDPDKAADAIKKVGEQFKGKSAQEIIDGFVTEDETGKKKIDTKKLLNGLFGGQ</sequence>
<dbReference type="GO" id="GO:0090313">
    <property type="term" value="P:regulation of protein targeting to membrane"/>
    <property type="evidence" value="ECO:0007669"/>
    <property type="project" value="TreeGrafter"/>
</dbReference>
<protein>
    <submittedName>
        <fullName evidence="4">AsmA family protein</fullName>
    </submittedName>
</protein>
<accession>A0A0D6JER7</accession>
<name>A0A0D6JER7_9HYPH</name>
<dbReference type="PANTHER" id="PTHR30441:SF4">
    <property type="entry name" value="PROTEIN ASMA"/>
    <property type="match status" value="1"/>
</dbReference>
<dbReference type="GO" id="GO:0005886">
    <property type="term" value="C:plasma membrane"/>
    <property type="evidence" value="ECO:0007669"/>
    <property type="project" value="TreeGrafter"/>
</dbReference>
<dbReference type="KEGG" id="fiy:BN1229_v1_1563"/>
<feature type="transmembrane region" description="Helical" evidence="2">
    <location>
        <begin position="51"/>
        <end position="77"/>
    </location>
</feature>
<gene>
    <name evidence="4" type="ORF">YBN1229_v1_1563</name>
</gene>
<dbReference type="EMBL" id="LN829119">
    <property type="protein sequence ID" value="CPR18110.1"/>
    <property type="molecule type" value="Genomic_DNA"/>
</dbReference>
<keyword evidence="2" id="KW-0812">Transmembrane</keyword>
<organism evidence="4 5">
    <name type="scientific">Candidatus Filomicrobium marinum</name>
    <dbReference type="NCBI Taxonomy" id="1608628"/>
    <lineage>
        <taxon>Bacteria</taxon>
        <taxon>Pseudomonadati</taxon>
        <taxon>Pseudomonadota</taxon>
        <taxon>Alphaproteobacteria</taxon>
        <taxon>Hyphomicrobiales</taxon>
        <taxon>Hyphomicrobiaceae</taxon>
        <taxon>Filomicrobium</taxon>
    </lineage>
</organism>
<dbReference type="RefSeq" id="WP_046477660.1">
    <property type="nucleotide sequence ID" value="NZ_LN829118.1"/>
</dbReference>
<dbReference type="PANTHER" id="PTHR30441">
    <property type="entry name" value="DUF748 DOMAIN-CONTAINING PROTEIN"/>
    <property type="match status" value="1"/>
</dbReference>
<keyword evidence="2" id="KW-1133">Transmembrane helix</keyword>
<dbReference type="InterPro" id="IPR052894">
    <property type="entry name" value="AsmA-related"/>
</dbReference>
<dbReference type="KEGG" id="fil:BN1229_v1_1561"/>
<evidence type="ECO:0000313" key="4">
    <source>
        <dbReference type="EMBL" id="CPR18110.1"/>
    </source>
</evidence>
<proteinExistence type="predicted"/>
<feature type="domain" description="AsmA" evidence="3">
    <location>
        <begin position="335"/>
        <end position="647"/>
    </location>
</feature>
<dbReference type="Proteomes" id="UP000033187">
    <property type="component" value="Chromosome 1"/>
</dbReference>
<feature type="compositionally biased region" description="Polar residues" evidence="1">
    <location>
        <begin position="431"/>
        <end position="443"/>
    </location>
</feature>
<feature type="region of interest" description="Disordered" evidence="1">
    <location>
        <begin position="1"/>
        <end position="48"/>
    </location>
</feature>
<keyword evidence="5" id="KW-1185">Reference proteome</keyword>
<keyword evidence="2" id="KW-0472">Membrane</keyword>
<evidence type="ECO:0000256" key="2">
    <source>
        <dbReference type="SAM" id="Phobius"/>
    </source>
</evidence>
<evidence type="ECO:0000259" key="3">
    <source>
        <dbReference type="Pfam" id="PF05170"/>
    </source>
</evidence>
<feature type="domain" description="AsmA" evidence="3">
    <location>
        <begin position="54"/>
        <end position="262"/>
    </location>
</feature>
<evidence type="ECO:0000313" key="5">
    <source>
        <dbReference type="Proteomes" id="UP000033187"/>
    </source>
</evidence>